<comment type="similarity">
    <text evidence="3">In the N-terminal section; belongs to the glycosyltransferase 51 family.</text>
</comment>
<dbReference type="GO" id="GO:0030288">
    <property type="term" value="C:outer membrane-bounded periplasmic space"/>
    <property type="evidence" value="ECO:0007669"/>
    <property type="project" value="TreeGrafter"/>
</dbReference>
<dbReference type="SUPFAM" id="SSF53955">
    <property type="entry name" value="Lysozyme-like"/>
    <property type="match status" value="1"/>
</dbReference>
<evidence type="ECO:0000256" key="12">
    <source>
        <dbReference type="ARBA" id="ARBA00023136"/>
    </source>
</evidence>
<keyword evidence="9" id="KW-0378">Hydrolase</keyword>
<dbReference type="CAZy" id="GT51">
    <property type="family name" value="Glycosyltransferase Family 51"/>
</dbReference>
<dbReference type="GO" id="GO:0008658">
    <property type="term" value="F:penicillin binding"/>
    <property type="evidence" value="ECO:0007669"/>
    <property type="project" value="InterPro"/>
</dbReference>
<dbReference type="AlphaFoldDB" id="D6XXL6"/>
<evidence type="ECO:0000256" key="4">
    <source>
        <dbReference type="ARBA" id="ARBA00022475"/>
    </source>
</evidence>
<dbReference type="Gene3D" id="1.10.3810.10">
    <property type="entry name" value="Biosynthetic peptidoglycan transglycosylase-like"/>
    <property type="match status" value="1"/>
</dbReference>
<dbReference type="STRING" id="439292.Bsel_2558"/>
<proteinExistence type="inferred from homology"/>
<dbReference type="SUPFAM" id="SSF56601">
    <property type="entry name" value="beta-lactamase/transpeptidase-like"/>
    <property type="match status" value="1"/>
</dbReference>
<keyword evidence="10" id="KW-0133">Cell shape</keyword>
<evidence type="ECO:0000256" key="10">
    <source>
        <dbReference type="ARBA" id="ARBA00022960"/>
    </source>
</evidence>
<sequence length="619" mass="69802">MRLFTGTMFTLLLSSLFAFLFMQVSKEFTHIEHVASSLEERISLDDVRLHNNSYMLDANGDVISDVYAAENRILIAFEAIPETLINLLLATEDRNYFDHPGFDVTGISRALFVNLQSDGIEQGGSTITQQVARNLYLTHDQTYDRKITELLYAYQMEQEFDKEDILTLYFNTIYFANGVYGIEAASRYYFDKTAEELSIAEGAFLLAIPNNPSYYNPLQYKERTETRQKRFISNLHTEGHIDEATANAAMEESVTLVPSQKTDEFPDYVTYVYDELKELIAYAEGFNRRIRSAGQEERARIQEQLNSRVDDLLREGAVIETALDPELQRSVVTSMNNRLRGRGYQGAFALINHHTKELKAITGGYNYSKFDFHRGHRAYRQPGSAFKPLLVYGPLLEETRLTPSSVIDAGPIERNGYSPINFAGAVYGNDSVRNAFMKSYNTAAVRMLDMIGVETGFEYVEQLGFSELVPEDCRLPSALGGLTRGTNVLEMTRAFSVFQTDGAYTPARAIRSVTSVDGELLYEWDDNARQVFSPDTARQMRSLMESVVTDGTANRLQYNLGNYVGGKTGTSNDFHDLWFVGSTDTYTAGVWAGYDSPASLEATPSVHLDLWGYVMRNLP</sequence>
<dbReference type="GO" id="GO:0009252">
    <property type="term" value="P:peptidoglycan biosynthetic process"/>
    <property type="evidence" value="ECO:0007669"/>
    <property type="project" value="UniProtKB-KW"/>
</dbReference>
<evidence type="ECO:0000256" key="6">
    <source>
        <dbReference type="ARBA" id="ARBA00022670"/>
    </source>
</evidence>
<reference evidence="19" key="1">
    <citation type="submission" date="2009-10" db="EMBL/GenBank/DDBJ databases">
        <title>Complete sequence of Bacillus selenitireducens MLS10.</title>
        <authorList>
            <consortium name="US DOE Joint Genome Institute"/>
            <person name="Lucas S."/>
            <person name="Copeland A."/>
            <person name="Lapidus A."/>
            <person name="Glavina del Rio T."/>
            <person name="Dalin E."/>
            <person name="Tice H."/>
            <person name="Bruce D."/>
            <person name="Goodwin L."/>
            <person name="Pitluck S."/>
            <person name="Sims D."/>
            <person name="Brettin T."/>
            <person name="Detter J.C."/>
            <person name="Han C."/>
            <person name="Larimer F."/>
            <person name="Land M."/>
            <person name="Hauser L."/>
            <person name="Kyrpides N."/>
            <person name="Ovchinnikova G."/>
            <person name="Stolz J."/>
        </authorList>
    </citation>
    <scope>NUCLEOTIDE SEQUENCE [LARGE SCALE GENOMIC DNA]</scope>
    <source>
        <strain evidence="19">MLS10</strain>
    </source>
</reference>
<dbReference type="PANTHER" id="PTHR32282:SF11">
    <property type="entry name" value="PENICILLIN-BINDING PROTEIN 1B"/>
    <property type="match status" value="1"/>
</dbReference>
<keyword evidence="5" id="KW-0121">Carboxypeptidase</keyword>
<evidence type="ECO:0000256" key="11">
    <source>
        <dbReference type="ARBA" id="ARBA00022984"/>
    </source>
</evidence>
<keyword evidence="12" id="KW-0472">Membrane</keyword>
<gene>
    <name evidence="19" type="ordered locus">Bsel_2558</name>
</gene>
<evidence type="ECO:0000256" key="3">
    <source>
        <dbReference type="ARBA" id="ARBA00007739"/>
    </source>
</evidence>
<dbReference type="GO" id="GO:0008360">
    <property type="term" value="P:regulation of cell shape"/>
    <property type="evidence" value="ECO:0007669"/>
    <property type="project" value="UniProtKB-KW"/>
</dbReference>
<dbReference type="Pfam" id="PF00912">
    <property type="entry name" value="Transgly"/>
    <property type="match status" value="1"/>
</dbReference>
<protein>
    <submittedName>
        <fullName evidence="19">Glycosyl transferase family 51</fullName>
    </submittedName>
</protein>
<feature type="domain" description="Penicillin-binding protein transpeptidase" evidence="17">
    <location>
        <begin position="347"/>
        <end position="585"/>
    </location>
</feature>
<dbReference type="GO" id="GO:0071555">
    <property type="term" value="P:cell wall organization"/>
    <property type="evidence" value="ECO:0007669"/>
    <property type="project" value="UniProtKB-KW"/>
</dbReference>
<name>D6XXL6_BACIE</name>
<dbReference type="Pfam" id="PF00905">
    <property type="entry name" value="Transpeptidase"/>
    <property type="match status" value="1"/>
</dbReference>
<dbReference type="InterPro" id="IPR023346">
    <property type="entry name" value="Lysozyme-like_dom_sf"/>
</dbReference>
<evidence type="ECO:0000259" key="17">
    <source>
        <dbReference type="Pfam" id="PF00905"/>
    </source>
</evidence>
<keyword evidence="11" id="KW-0573">Peptidoglycan synthesis</keyword>
<dbReference type="GO" id="GO:0006508">
    <property type="term" value="P:proteolysis"/>
    <property type="evidence" value="ECO:0007669"/>
    <property type="project" value="UniProtKB-KW"/>
</dbReference>
<dbReference type="Proteomes" id="UP000000271">
    <property type="component" value="Chromosome"/>
</dbReference>
<dbReference type="InterPro" id="IPR001460">
    <property type="entry name" value="PCN-bd_Tpept"/>
</dbReference>
<keyword evidence="7" id="KW-0328">Glycosyltransferase</keyword>
<evidence type="ECO:0000256" key="16">
    <source>
        <dbReference type="ARBA" id="ARBA00049902"/>
    </source>
</evidence>
<dbReference type="Gene3D" id="3.40.710.10">
    <property type="entry name" value="DD-peptidase/beta-lactamase superfamily"/>
    <property type="match status" value="1"/>
</dbReference>
<evidence type="ECO:0000256" key="1">
    <source>
        <dbReference type="ARBA" id="ARBA00004236"/>
    </source>
</evidence>
<dbReference type="InterPro" id="IPR050396">
    <property type="entry name" value="Glycosyltr_51/Transpeptidase"/>
</dbReference>
<evidence type="ECO:0000256" key="9">
    <source>
        <dbReference type="ARBA" id="ARBA00022801"/>
    </source>
</evidence>
<dbReference type="InterPro" id="IPR001264">
    <property type="entry name" value="Glyco_trans_51"/>
</dbReference>
<evidence type="ECO:0000256" key="15">
    <source>
        <dbReference type="ARBA" id="ARBA00034000"/>
    </source>
</evidence>
<evidence type="ECO:0000256" key="13">
    <source>
        <dbReference type="ARBA" id="ARBA00023268"/>
    </source>
</evidence>
<dbReference type="eggNOG" id="COG0744">
    <property type="taxonomic scope" value="Bacteria"/>
</dbReference>
<evidence type="ECO:0000259" key="18">
    <source>
        <dbReference type="Pfam" id="PF00912"/>
    </source>
</evidence>
<keyword evidence="4" id="KW-1003">Cell membrane</keyword>
<dbReference type="PANTHER" id="PTHR32282">
    <property type="entry name" value="BINDING PROTEIN TRANSPEPTIDASE, PUTATIVE-RELATED"/>
    <property type="match status" value="1"/>
</dbReference>
<dbReference type="HOGENOM" id="CLU_006354_2_2_9"/>
<accession>D6XXL6</accession>
<dbReference type="KEGG" id="bse:Bsel_2558"/>
<evidence type="ECO:0000256" key="14">
    <source>
        <dbReference type="ARBA" id="ARBA00023316"/>
    </source>
</evidence>
<organism evidence="19 20">
    <name type="scientific">Bacillus selenitireducens (strain ATCC 700615 / DSM 15326 / MLS10)</name>
    <dbReference type="NCBI Taxonomy" id="439292"/>
    <lineage>
        <taxon>Bacteria</taxon>
        <taxon>Bacillati</taxon>
        <taxon>Bacillota</taxon>
        <taxon>Bacilli</taxon>
        <taxon>Bacillales</taxon>
        <taxon>Bacillaceae</taxon>
        <taxon>Salisediminibacterium</taxon>
    </lineage>
</organism>
<evidence type="ECO:0000256" key="5">
    <source>
        <dbReference type="ARBA" id="ARBA00022645"/>
    </source>
</evidence>
<dbReference type="EMBL" id="CP001791">
    <property type="protein sequence ID" value="ADI00059.1"/>
    <property type="molecule type" value="Genomic_DNA"/>
</dbReference>
<keyword evidence="8 19" id="KW-0808">Transferase</keyword>
<dbReference type="RefSeq" id="WP_013173480.1">
    <property type="nucleotide sequence ID" value="NC_014219.1"/>
</dbReference>
<keyword evidence="14" id="KW-0961">Cell wall biogenesis/degradation</keyword>
<comment type="catalytic activity">
    <reaction evidence="16">
        <text>[GlcNAc-(1-&gt;4)-Mur2Ac(oyl-L-Ala-gamma-D-Glu-L-Lys-D-Ala-D-Ala)](n)-di-trans,octa-cis-undecaprenyl diphosphate + beta-D-GlcNAc-(1-&gt;4)-Mur2Ac(oyl-L-Ala-gamma-D-Glu-L-Lys-D-Ala-D-Ala)-di-trans,octa-cis-undecaprenyl diphosphate = [GlcNAc-(1-&gt;4)-Mur2Ac(oyl-L-Ala-gamma-D-Glu-L-Lys-D-Ala-D-Ala)](n+1)-di-trans,octa-cis-undecaprenyl diphosphate + di-trans,octa-cis-undecaprenyl diphosphate + H(+)</text>
        <dbReference type="Rhea" id="RHEA:23708"/>
        <dbReference type="Rhea" id="RHEA-COMP:9602"/>
        <dbReference type="Rhea" id="RHEA-COMP:9603"/>
        <dbReference type="ChEBI" id="CHEBI:15378"/>
        <dbReference type="ChEBI" id="CHEBI:58405"/>
        <dbReference type="ChEBI" id="CHEBI:60033"/>
        <dbReference type="ChEBI" id="CHEBI:78435"/>
        <dbReference type="EC" id="2.4.99.28"/>
    </reaction>
</comment>
<evidence type="ECO:0000256" key="8">
    <source>
        <dbReference type="ARBA" id="ARBA00022679"/>
    </source>
</evidence>
<dbReference type="GO" id="GO:0009002">
    <property type="term" value="F:serine-type D-Ala-D-Ala carboxypeptidase activity"/>
    <property type="evidence" value="ECO:0007669"/>
    <property type="project" value="UniProtKB-EC"/>
</dbReference>
<keyword evidence="6" id="KW-0645">Protease</keyword>
<feature type="domain" description="Glycosyl transferase family 51" evidence="18">
    <location>
        <begin position="60"/>
        <end position="235"/>
    </location>
</feature>
<keyword evidence="13" id="KW-0511">Multifunctional enzyme</keyword>
<comment type="subcellular location">
    <subcellularLocation>
        <location evidence="1">Cell membrane</location>
    </subcellularLocation>
</comment>
<comment type="similarity">
    <text evidence="2">In the C-terminal section; belongs to the transpeptidase family.</text>
</comment>
<dbReference type="FunFam" id="1.10.3810.10:FF:000001">
    <property type="entry name" value="Penicillin-binding protein 1A"/>
    <property type="match status" value="1"/>
</dbReference>
<evidence type="ECO:0000256" key="7">
    <source>
        <dbReference type="ARBA" id="ARBA00022676"/>
    </source>
</evidence>
<comment type="catalytic activity">
    <reaction evidence="15">
        <text>Preferential cleavage: (Ac)2-L-Lys-D-Ala-|-D-Ala. Also transpeptidation of peptidyl-alanyl moieties that are N-acyl substituents of D-alanine.</text>
        <dbReference type="EC" id="3.4.16.4"/>
    </reaction>
</comment>
<dbReference type="GO" id="GO:0008955">
    <property type="term" value="F:peptidoglycan glycosyltransferase activity"/>
    <property type="evidence" value="ECO:0007669"/>
    <property type="project" value="UniProtKB-EC"/>
</dbReference>
<keyword evidence="20" id="KW-1185">Reference proteome</keyword>
<evidence type="ECO:0000313" key="19">
    <source>
        <dbReference type="EMBL" id="ADI00059.1"/>
    </source>
</evidence>
<evidence type="ECO:0000313" key="20">
    <source>
        <dbReference type="Proteomes" id="UP000000271"/>
    </source>
</evidence>
<dbReference type="GO" id="GO:0005886">
    <property type="term" value="C:plasma membrane"/>
    <property type="evidence" value="ECO:0007669"/>
    <property type="project" value="UniProtKB-SubCell"/>
</dbReference>
<dbReference type="InterPro" id="IPR036950">
    <property type="entry name" value="PBP_transglycosylase"/>
</dbReference>
<evidence type="ECO:0000256" key="2">
    <source>
        <dbReference type="ARBA" id="ARBA00007090"/>
    </source>
</evidence>
<dbReference type="InterPro" id="IPR012338">
    <property type="entry name" value="Beta-lactam/transpept-like"/>
</dbReference>